<evidence type="ECO:0000313" key="2">
    <source>
        <dbReference type="Proteomes" id="UP000290975"/>
    </source>
</evidence>
<dbReference type="AlphaFoldDB" id="A0A401J8F8"/>
<organism evidence="1 2">
    <name type="scientific">Sphingobium xenophagum</name>
    <dbReference type="NCBI Taxonomy" id="121428"/>
    <lineage>
        <taxon>Bacteria</taxon>
        <taxon>Pseudomonadati</taxon>
        <taxon>Pseudomonadota</taxon>
        <taxon>Alphaproteobacteria</taxon>
        <taxon>Sphingomonadales</taxon>
        <taxon>Sphingomonadaceae</taxon>
        <taxon>Sphingobium</taxon>
    </lineage>
</organism>
<evidence type="ECO:0000313" key="1">
    <source>
        <dbReference type="EMBL" id="GBH32927.1"/>
    </source>
</evidence>
<name>A0A401J8F8_SPHXE</name>
<proteinExistence type="predicted"/>
<reference evidence="1 2" key="1">
    <citation type="submission" date="2014-12" db="EMBL/GenBank/DDBJ databases">
        <title>Whole genome sequencing of Sphingobium xenophagum OW59.</title>
        <authorList>
            <person name="Ohta Y."/>
            <person name="Nishi S."/>
            <person name="Hatada Y."/>
        </authorList>
    </citation>
    <scope>NUCLEOTIDE SEQUENCE [LARGE SCALE GENOMIC DNA]</scope>
    <source>
        <strain evidence="1 2">OW59</strain>
    </source>
</reference>
<accession>A0A401J8F8</accession>
<protein>
    <submittedName>
        <fullName evidence="1">Uncharacterized protein</fullName>
    </submittedName>
</protein>
<keyword evidence="2" id="KW-1185">Reference proteome</keyword>
<gene>
    <name evidence="1" type="ORF">MBESOW_P4157</name>
</gene>
<comment type="caution">
    <text evidence="1">The sequence shown here is derived from an EMBL/GenBank/DDBJ whole genome shotgun (WGS) entry which is preliminary data.</text>
</comment>
<dbReference type="EMBL" id="BBQY01000053">
    <property type="protein sequence ID" value="GBH32927.1"/>
    <property type="molecule type" value="Genomic_DNA"/>
</dbReference>
<sequence>MREALEATRIVDSETGGALNSGAKSAALSIFEGTKQRFFAQLLLSMKLPRLLPAIDTAIAEGQVVVVQLVSTAEAMLDRRLADLSNEEREALEIDLSPREYV</sequence>
<dbReference type="Proteomes" id="UP000290975">
    <property type="component" value="Unassembled WGS sequence"/>
</dbReference>